<dbReference type="AlphaFoldDB" id="A0A317CBL0"/>
<evidence type="ECO:0000313" key="2">
    <source>
        <dbReference type="EMBL" id="PWQ94703.1"/>
    </source>
</evidence>
<feature type="signal peptide" evidence="1">
    <location>
        <begin position="1"/>
        <end position="27"/>
    </location>
</feature>
<dbReference type="PIRSF" id="PIRSF028299">
    <property type="entry name" value="UCP028299"/>
    <property type="match status" value="1"/>
</dbReference>
<keyword evidence="3" id="KW-1185">Reference proteome</keyword>
<evidence type="ECO:0000256" key="1">
    <source>
        <dbReference type="SAM" id="SignalP"/>
    </source>
</evidence>
<dbReference type="Pfam" id="PF11777">
    <property type="entry name" value="DUF3316"/>
    <property type="match status" value="1"/>
</dbReference>
<sequence>MKGYPMTTLSELIATSALIIGSTAANAAYFGPSSDTKSELRTEVKTSREDAYEAAAAKLHSLKSESSRELASELELYSSSIDKNTVQLDEGAYITIEERVTLKGELRFVGVIHVHVSYAMMDMVS</sequence>
<organism evidence="2 3">
    <name type="scientific">Leucothrix arctica</name>
    <dbReference type="NCBI Taxonomy" id="1481894"/>
    <lineage>
        <taxon>Bacteria</taxon>
        <taxon>Pseudomonadati</taxon>
        <taxon>Pseudomonadota</taxon>
        <taxon>Gammaproteobacteria</taxon>
        <taxon>Thiotrichales</taxon>
        <taxon>Thiotrichaceae</taxon>
        <taxon>Leucothrix</taxon>
    </lineage>
</organism>
<protein>
    <recommendedName>
        <fullName evidence="4">DUF3568 domain-containing protein</fullName>
    </recommendedName>
</protein>
<gene>
    <name evidence="2" type="ORF">DKT75_15550</name>
</gene>
<accession>A0A317CBL0</accession>
<reference evidence="2 3" key="1">
    <citation type="submission" date="2018-05" db="EMBL/GenBank/DDBJ databases">
        <title>Leucothrix arctica sp. nov., isolated from Arctic seawater.</title>
        <authorList>
            <person name="Choi A."/>
            <person name="Baek K."/>
        </authorList>
    </citation>
    <scope>NUCLEOTIDE SEQUENCE [LARGE SCALE GENOMIC DNA]</scope>
    <source>
        <strain evidence="2 3">IMCC9719</strain>
    </source>
</reference>
<dbReference type="InterPro" id="IPR016879">
    <property type="entry name" value="UCP028299"/>
</dbReference>
<evidence type="ECO:0000313" key="3">
    <source>
        <dbReference type="Proteomes" id="UP000245506"/>
    </source>
</evidence>
<comment type="caution">
    <text evidence="2">The sequence shown here is derived from an EMBL/GenBank/DDBJ whole genome shotgun (WGS) entry which is preliminary data.</text>
</comment>
<feature type="chain" id="PRO_5016460549" description="DUF3568 domain-containing protein" evidence="1">
    <location>
        <begin position="28"/>
        <end position="125"/>
    </location>
</feature>
<keyword evidence="1" id="KW-0732">Signal</keyword>
<evidence type="ECO:0008006" key="4">
    <source>
        <dbReference type="Google" id="ProtNLM"/>
    </source>
</evidence>
<name>A0A317CBL0_9GAMM</name>
<dbReference type="Proteomes" id="UP000245506">
    <property type="component" value="Unassembled WGS sequence"/>
</dbReference>
<dbReference type="EMBL" id="QGKL01000039">
    <property type="protein sequence ID" value="PWQ94703.1"/>
    <property type="molecule type" value="Genomic_DNA"/>
</dbReference>
<proteinExistence type="predicted"/>